<dbReference type="Proteomes" id="UP000318428">
    <property type="component" value="Unassembled WGS sequence"/>
</dbReference>
<evidence type="ECO:0000313" key="2">
    <source>
        <dbReference type="EMBL" id="TWR87846.1"/>
    </source>
</evidence>
<accession>A0ABY3GFP9</accession>
<feature type="domain" description="YqaJ viral recombinase" evidence="1">
    <location>
        <begin position="13"/>
        <end position="145"/>
    </location>
</feature>
<dbReference type="InterPro" id="IPR016889">
    <property type="entry name" value="UCP028503"/>
</dbReference>
<dbReference type="GO" id="GO:0004601">
    <property type="term" value="F:peroxidase activity"/>
    <property type="evidence" value="ECO:0007669"/>
    <property type="project" value="UniProtKB-KW"/>
</dbReference>
<keyword evidence="3" id="KW-1185">Reference proteome</keyword>
<organism evidence="2 3">
    <name type="scientific">Pseudomonas saxonica</name>
    <dbReference type="NCBI Taxonomy" id="2600598"/>
    <lineage>
        <taxon>Bacteria</taxon>
        <taxon>Pseudomonadati</taxon>
        <taxon>Pseudomonadota</taxon>
        <taxon>Gammaproteobacteria</taxon>
        <taxon>Pseudomonadales</taxon>
        <taxon>Pseudomonadaceae</taxon>
        <taxon>Pseudomonas</taxon>
    </lineage>
</organism>
<dbReference type="RefSeq" id="WP_146386584.1">
    <property type="nucleotide sequence ID" value="NZ_VFIO01000007.1"/>
</dbReference>
<reference evidence="2 3" key="1">
    <citation type="submission" date="2019-06" db="EMBL/GenBank/DDBJ databases">
        <title>Pseudomonas bimorpha sp. nov. isolated from bovine raw milk and skim milk concentrate.</title>
        <authorList>
            <person name="Hofmann K."/>
            <person name="Huptas C."/>
            <person name="Doll E."/>
            <person name="Scherer S."/>
            <person name="Wenning M."/>
        </authorList>
    </citation>
    <scope>NUCLEOTIDE SEQUENCE [LARGE SCALE GENOMIC DNA]</scope>
    <source>
        <strain evidence="2 3">DSM 108989</strain>
    </source>
</reference>
<name>A0ABY3GFP9_9PSED</name>
<keyword evidence="2" id="KW-0575">Peroxidase</keyword>
<dbReference type="InterPro" id="IPR011335">
    <property type="entry name" value="Restrct_endonuc-II-like"/>
</dbReference>
<dbReference type="InterPro" id="IPR019080">
    <property type="entry name" value="YqaJ_viral_recombinase"/>
</dbReference>
<sequence>MKIHNVAQGSEAWHALRSNYLTASEAPAMMGASKQMKRTELLSAKKTGLDRDVSWWVQKYLFDKGHEAEAMARPILEGRIGEDLFPIVGTHGDLLASLDGCTMLGETLFEHKMWNEQLAADVLAGNLDPHYYWQLEQQLLVSGAEKVIFVCSDGTEDNFVSMEYTPVPGRAATLVAGWKQFQADLLDFTPTEVVPETVGKKPDSLPALRIEVTGMVTASNLEQFKVHSLAVFASINTELETDQHFADAEKTVKWCGDVEERLAAAKQHALSQTESIDALFRTIDEISAEARAKRLMLDKLVKARKVSIREDIVMIAAKSLQAHIDQINTSLDGKVRMPVVPADFAGAIKGKKSISSLRDAADSELARAKIAASQIGDSIRANLASYGELAVDHTFLFNDLQQLVLKANDDLVALIKVRIADHQKAEQVTAEATRTRIRNEELQRIEDEAKAAAVVEPVVQSAPVATSAPTRAALVSQAAQKPTATQTTQTVAMQADVYDLDALIKAVAFGQAPISMLKVDWENLDALVTDLGAEFSMAGVRLVKVAA</sequence>
<dbReference type="SUPFAM" id="SSF52980">
    <property type="entry name" value="Restriction endonuclease-like"/>
    <property type="match status" value="1"/>
</dbReference>
<evidence type="ECO:0000313" key="3">
    <source>
        <dbReference type="Proteomes" id="UP000318428"/>
    </source>
</evidence>
<keyword evidence="2" id="KW-0560">Oxidoreductase</keyword>
<dbReference type="PIRSF" id="PIRSF028503">
    <property type="entry name" value="UCP028503"/>
    <property type="match status" value="1"/>
</dbReference>
<dbReference type="InterPro" id="IPR011604">
    <property type="entry name" value="PDDEXK-like_dom_sf"/>
</dbReference>
<comment type="caution">
    <text evidence="2">The sequence shown here is derived from an EMBL/GenBank/DDBJ whole genome shotgun (WGS) entry which is preliminary data.</text>
</comment>
<dbReference type="Pfam" id="PF09588">
    <property type="entry name" value="YqaJ"/>
    <property type="match status" value="1"/>
</dbReference>
<evidence type="ECO:0000259" key="1">
    <source>
        <dbReference type="Pfam" id="PF09588"/>
    </source>
</evidence>
<dbReference type="EMBL" id="VFIO01000007">
    <property type="protein sequence ID" value="TWR87846.1"/>
    <property type="molecule type" value="Genomic_DNA"/>
</dbReference>
<gene>
    <name evidence="2" type="ORF">FJD38_17635</name>
</gene>
<protein>
    <submittedName>
        <fullName evidence="2">Heme peroxidase</fullName>
    </submittedName>
</protein>
<dbReference type="Gene3D" id="3.90.320.10">
    <property type="match status" value="1"/>
</dbReference>
<proteinExistence type="predicted"/>